<keyword evidence="2 3" id="KW-0067">ATP-binding</keyword>
<organism evidence="5 6">
    <name type="scientific">Tumidithrix elongata BACA0141</name>
    <dbReference type="NCBI Taxonomy" id="2716417"/>
    <lineage>
        <taxon>Bacteria</taxon>
        <taxon>Bacillati</taxon>
        <taxon>Cyanobacteriota</taxon>
        <taxon>Cyanophyceae</taxon>
        <taxon>Pseudanabaenales</taxon>
        <taxon>Pseudanabaenaceae</taxon>
        <taxon>Tumidithrix</taxon>
        <taxon>Tumidithrix elongata</taxon>
    </lineage>
</organism>
<comment type="caution">
    <text evidence="5">The sequence shown here is derived from an EMBL/GenBank/DDBJ whole genome shotgun (WGS) entry which is preliminary data.</text>
</comment>
<evidence type="ECO:0000313" key="6">
    <source>
        <dbReference type="Proteomes" id="UP001333818"/>
    </source>
</evidence>
<dbReference type="Gene3D" id="3.40.50.300">
    <property type="entry name" value="P-loop containing nucleotide triphosphate hydrolases"/>
    <property type="match status" value="3"/>
</dbReference>
<dbReference type="InterPro" id="IPR027417">
    <property type="entry name" value="P-loop_NTPase"/>
</dbReference>
<gene>
    <name evidence="5" type="ORF">V2H45_05760</name>
</gene>
<dbReference type="AlphaFoldDB" id="A0AAW9PRI8"/>
<dbReference type="GO" id="GO:0005524">
    <property type="term" value="F:ATP binding"/>
    <property type="evidence" value="ECO:0007669"/>
    <property type="project" value="UniProtKB-UniRule"/>
</dbReference>
<dbReference type="GO" id="GO:0003677">
    <property type="term" value="F:DNA binding"/>
    <property type="evidence" value="ECO:0007669"/>
    <property type="project" value="InterPro"/>
</dbReference>
<dbReference type="SUPFAM" id="SSF52540">
    <property type="entry name" value="P-loop containing nucleoside triphosphate hydrolases"/>
    <property type="match status" value="1"/>
</dbReference>
<sequence length="1088" mass="123256">MASIFDLIGKKIAVQQAIERCIAEKENRKRELDELSQLHPRTYQLRYEVLNTMREKLQLEVSYRFSLVLEFLKTLAKQEGESLEDFYQAIGLSTNKISISHKLQDHVIRIVLPEQKLEELDTTSRQITPSWQDKRWWDEGILNSYKPRIEGLGPMVIRAGTLHQIKTQKSKFTLDLIELNLSEPRSGILLKSLLQDCYTSLDDIPLLLQCRSSNQFSNKFGHIAIFTNSAETRQAATVALESIALRAIATFPARKLQGIFIDPVSMGNTFPFKSLPEEIRGKRTYTTSDDIQEQLHKLIGHTEQVIQNYLSRDYDNIEAYNAAAEAIQEAYRYLFIADFPSKFDNRSFEYLNSLLVNGSRAGVYTIIHIDETLEKPRNFNYDLFKAHCQILRPADRAYNGEPLFVYESPEAPIICYATLDKPPESDRFNQLTAMISRASGEVKVDTVAFSQLYPENLWVEDSRKEIRTAIGVAGAREKLEFWLGQNPKGLEVSQSLLFGKPGAGKSYTLHSIINGLAMRYAPDELELYLLDFKEGVEFQVYVDPDRGEDADSAPSLDLSKSLPHAKVISIESDREFGLSVLRKVNEQFQIRANEWKSISNDITKVAEYRDKTNGKKMPRILIVIDEFQVLFEDNDSISAELNQIFDTIVKKGRAFGIHLLLASQSPNIKNITRSVYDLIDLRMAMQMNQNVAAMTLAEGNTDAVDLLDRPGRIIYNADFGRKGSNEIGQVADASTGERKKALRKIQETVQATGYQRPPTDQLVVFDGRHPTRLRNNGLLTVLASADTWLSPADIKDVVNESNWRVRDFPSIAWVGEAMQIGYHSRAIFRRRTRSNMLLVGNIEENIFGILGGVLTSLVCCHQPQKAEFHIIDLSDEDDRGSHWSSMTLDFREAFSQFLPITIAKDFADRDHQISKAATTLQNISAEFERRKQLREADPDTTNFGASIFFVAAIGTLERLNSLRPTVDSRGNPDMSDDAKKILAIASQGAELGIHLILWVEGIKTLNQLFAGKERISLSNFDLRIGLTMPTDDSRALFNETLAASLTKLRAYFKDEATAANLEKFKPYAVPTKQEFATYANYLKQKRIV</sequence>
<protein>
    <submittedName>
        <fullName evidence="5">FtsK/SpoIIIE domain-containing protein</fullName>
    </submittedName>
</protein>
<evidence type="ECO:0000259" key="4">
    <source>
        <dbReference type="PROSITE" id="PS50901"/>
    </source>
</evidence>
<evidence type="ECO:0000313" key="5">
    <source>
        <dbReference type="EMBL" id="MEE3716247.1"/>
    </source>
</evidence>
<dbReference type="PROSITE" id="PS50901">
    <property type="entry name" value="FTSK"/>
    <property type="match status" value="1"/>
</dbReference>
<evidence type="ECO:0000256" key="3">
    <source>
        <dbReference type="PROSITE-ProRule" id="PRU00289"/>
    </source>
</evidence>
<dbReference type="RefSeq" id="WP_330482674.1">
    <property type="nucleotide sequence ID" value="NZ_JAZBJZ010000015.1"/>
</dbReference>
<keyword evidence="6" id="KW-1185">Reference proteome</keyword>
<dbReference type="EMBL" id="JAZBJZ010000015">
    <property type="protein sequence ID" value="MEE3716247.1"/>
    <property type="molecule type" value="Genomic_DNA"/>
</dbReference>
<dbReference type="InterPro" id="IPR002543">
    <property type="entry name" value="FtsK_dom"/>
</dbReference>
<feature type="binding site" evidence="3">
    <location>
        <begin position="499"/>
        <end position="506"/>
    </location>
    <ligand>
        <name>ATP</name>
        <dbReference type="ChEBI" id="CHEBI:30616"/>
    </ligand>
</feature>
<dbReference type="Proteomes" id="UP001333818">
    <property type="component" value="Unassembled WGS sequence"/>
</dbReference>
<reference evidence="5" key="1">
    <citation type="submission" date="2024-01" db="EMBL/GenBank/DDBJ databases">
        <title>Bank of Algae and Cyanobacteria of the Azores (BACA) strain genomes.</title>
        <authorList>
            <person name="Luz R."/>
            <person name="Cordeiro R."/>
            <person name="Fonseca A."/>
            <person name="Goncalves V."/>
        </authorList>
    </citation>
    <scope>NUCLEOTIDE SEQUENCE</scope>
    <source>
        <strain evidence="5">BACA0141</strain>
    </source>
</reference>
<dbReference type="InterPro" id="IPR050206">
    <property type="entry name" value="FtsK/SpoIIIE/SftA"/>
</dbReference>
<feature type="domain" description="FtsK" evidence="4">
    <location>
        <begin position="476"/>
        <end position="694"/>
    </location>
</feature>
<dbReference type="Pfam" id="PF01580">
    <property type="entry name" value="FtsK_SpoIIIE"/>
    <property type="match status" value="1"/>
</dbReference>
<name>A0AAW9PRI8_9CYAN</name>
<evidence type="ECO:0000256" key="1">
    <source>
        <dbReference type="ARBA" id="ARBA00022741"/>
    </source>
</evidence>
<dbReference type="PANTHER" id="PTHR22683">
    <property type="entry name" value="SPORULATION PROTEIN RELATED"/>
    <property type="match status" value="1"/>
</dbReference>
<evidence type="ECO:0000256" key="2">
    <source>
        <dbReference type="ARBA" id="ARBA00022840"/>
    </source>
</evidence>
<keyword evidence="1 3" id="KW-0547">Nucleotide-binding</keyword>
<dbReference type="PANTHER" id="PTHR22683:SF41">
    <property type="entry name" value="DNA TRANSLOCASE FTSK"/>
    <property type="match status" value="1"/>
</dbReference>
<proteinExistence type="predicted"/>
<accession>A0AAW9PRI8</accession>